<dbReference type="PANTHER" id="PTHR23355:SF9">
    <property type="entry name" value="DIS3-LIKE EXONUCLEASE 2"/>
    <property type="match status" value="1"/>
</dbReference>
<dbReference type="InterPro" id="IPR050180">
    <property type="entry name" value="RNR_Ribonuclease"/>
</dbReference>
<evidence type="ECO:0000313" key="11">
    <source>
        <dbReference type="Proteomes" id="UP000509322"/>
    </source>
</evidence>
<dbReference type="NCBIfam" id="TIGR00358">
    <property type="entry name" value="3_prime_RNase"/>
    <property type="match status" value="1"/>
</dbReference>
<evidence type="ECO:0000256" key="8">
    <source>
        <dbReference type="SAM" id="MobiDB-lite"/>
    </source>
</evidence>
<feature type="compositionally biased region" description="Basic residues" evidence="8">
    <location>
        <begin position="723"/>
        <end position="734"/>
    </location>
</feature>
<evidence type="ECO:0000259" key="9">
    <source>
        <dbReference type="PROSITE" id="PS50126"/>
    </source>
</evidence>
<dbReference type="EMBL" id="CP058689">
    <property type="protein sequence ID" value="QLH12806.1"/>
    <property type="molecule type" value="Genomic_DNA"/>
</dbReference>
<evidence type="ECO:0000256" key="5">
    <source>
        <dbReference type="ARBA" id="ARBA00022839"/>
    </source>
</evidence>
<dbReference type="InterPro" id="IPR022966">
    <property type="entry name" value="RNase_II/R_CS"/>
</dbReference>
<evidence type="ECO:0000256" key="2">
    <source>
        <dbReference type="ARBA" id="ARBA00022490"/>
    </source>
</evidence>
<dbReference type="NCBIfam" id="TIGR02063">
    <property type="entry name" value="RNase_R"/>
    <property type="match status" value="1"/>
</dbReference>
<keyword evidence="5 7" id="KW-0269">Exonuclease</keyword>
<dbReference type="GO" id="GO:0008859">
    <property type="term" value="F:exoribonuclease II activity"/>
    <property type="evidence" value="ECO:0007669"/>
    <property type="project" value="UniProtKB-UniRule"/>
</dbReference>
<keyword evidence="2 7" id="KW-0963">Cytoplasm</keyword>
<comment type="catalytic activity">
    <reaction evidence="1 7">
        <text>Exonucleolytic cleavage in the 3'- to 5'-direction to yield nucleoside 5'-phosphates.</text>
        <dbReference type="EC" id="3.1.13.1"/>
    </reaction>
</comment>
<feature type="domain" description="S1 motif" evidence="9">
    <location>
        <begin position="628"/>
        <end position="709"/>
    </location>
</feature>
<evidence type="ECO:0000256" key="6">
    <source>
        <dbReference type="ARBA" id="ARBA00022884"/>
    </source>
</evidence>
<organism evidence="10 11">
    <name type="scientific">Paracoccus pantotrophus</name>
    <name type="common">Thiosphaera pantotropha</name>
    <dbReference type="NCBI Taxonomy" id="82367"/>
    <lineage>
        <taxon>Bacteria</taxon>
        <taxon>Pseudomonadati</taxon>
        <taxon>Pseudomonadota</taxon>
        <taxon>Alphaproteobacteria</taxon>
        <taxon>Rhodobacterales</taxon>
        <taxon>Paracoccaceae</taxon>
        <taxon>Paracoccus</taxon>
    </lineage>
</organism>
<protein>
    <recommendedName>
        <fullName evidence="7">Ribonuclease R</fullName>
        <shortName evidence="7">RNase R</shortName>
        <ecNumber evidence="7">3.1.13.1</ecNumber>
    </recommendedName>
</protein>
<evidence type="ECO:0000256" key="1">
    <source>
        <dbReference type="ARBA" id="ARBA00001849"/>
    </source>
</evidence>
<dbReference type="SMART" id="SM00955">
    <property type="entry name" value="RNB"/>
    <property type="match status" value="1"/>
</dbReference>
<dbReference type="PROSITE" id="PS01175">
    <property type="entry name" value="RIBONUCLEASE_II"/>
    <property type="match status" value="1"/>
</dbReference>
<dbReference type="EC" id="3.1.13.1" evidence="7"/>
<keyword evidence="3 7" id="KW-0540">Nuclease</keyword>
<dbReference type="PROSITE" id="PS50126">
    <property type="entry name" value="S1"/>
    <property type="match status" value="1"/>
</dbReference>
<dbReference type="GO" id="GO:0006402">
    <property type="term" value="P:mRNA catabolic process"/>
    <property type="evidence" value="ECO:0007669"/>
    <property type="project" value="TreeGrafter"/>
</dbReference>
<dbReference type="AlphaFoldDB" id="A0A7H9BNY2"/>
<evidence type="ECO:0000256" key="7">
    <source>
        <dbReference type="HAMAP-Rule" id="MF_01895"/>
    </source>
</evidence>
<dbReference type="Proteomes" id="UP000509322">
    <property type="component" value="Chromosome 1"/>
</dbReference>
<dbReference type="Pfam" id="PF00773">
    <property type="entry name" value="RNB"/>
    <property type="match status" value="1"/>
</dbReference>
<dbReference type="GO" id="GO:0003723">
    <property type="term" value="F:RNA binding"/>
    <property type="evidence" value="ECO:0007669"/>
    <property type="project" value="UniProtKB-UniRule"/>
</dbReference>
<evidence type="ECO:0000256" key="4">
    <source>
        <dbReference type="ARBA" id="ARBA00022801"/>
    </source>
</evidence>
<dbReference type="SUPFAM" id="SSF50249">
    <property type="entry name" value="Nucleic acid-binding proteins"/>
    <property type="match status" value="2"/>
</dbReference>
<comment type="similarity">
    <text evidence="7">Belongs to the RNR ribonuclease family. RNase R subfamily.</text>
</comment>
<dbReference type="InterPro" id="IPR004476">
    <property type="entry name" value="RNase_II/RNase_R"/>
</dbReference>
<sequence>MAQLPSRQEILDWVSAHPDATAKRDIAKAFGIKGAERIELKRLLKELEAEGLLERRRRHYHDAERLPPVTVLQLLPPDRDGDIFAKPLEWQGEGPVPRILYAALKSDPAVAPGERILARLIEIRGEDHDYQARLIRRIGTVQHRVVGIFRAATGGSEAGGRILPIDKGQDKEWQVRPGDAHGAKSGELVEAEQVGPRGRIGLPLARIVERLGDPSAPRAVSLIAIHQHGIPDDFPDEVIAEADAARPATMKNREDLRHLPFITIDPSDARDRDDAVAAETHEDGGATIWVAIADVAHYVRPGSALDREAKNRGNSTYFPDRVVPMLPDILSSDLCSLHQGVDRPVIAVRMRLDAQGNKTGHSFHRGMIRSAASLAYEQAQAAADGNPDEQTAPLLDAVIHPLWHAYGLLKAARQRRQPLELDLPERRIELTPDGRVKSVNFRERHDAHRLIEEFMVLANVAAAEELERLRRPLLYRVHEEPTVEKLDALREVAEASGFTLARGQVLQTRHLNRLLEQAEGSEFDELINMTALRSMQQAYYNPENFGHFGLALRSYAHFTSPIRRYSDLIVHRALVMGHKWGDDGLSAQDIEMLSDTAQHISETERRSMAAERDTTDRYLAAYLADRVGAEFTGRISGVQKFGAFVRLDETGADGLLPIREIGREYFHYDPDAQVLMGSETGLEIGIGQRVTVRLTEAVPLTGGLMLELLEVEGRPLPQGSGGRRGKGPMRKRATQARLAEIKRAQKRRRARHQR</sequence>
<dbReference type="PANTHER" id="PTHR23355">
    <property type="entry name" value="RIBONUCLEASE"/>
    <property type="match status" value="1"/>
</dbReference>
<dbReference type="HAMAP" id="MF_01895">
    <property type="entry name" value="RNase_R"/>
    <property type="match status" value="1"/>
</dbReference>
<keyword evidence="6 7" id="KW-0694">RNA-binding</keyword>
<feature type="region of interest" description="Disordered" evidence="8">
    <location>
        <begin position="715"/>
        <end position="754"/>
    </location>
</feature>
<dbReference type="SMART" id="SM00316">
    <property type="entry name" value="S1"/>
    <property type="match status" value="1"/>
</dbReference>
<evidence type="ECO:0000256" key="3">
    <source>
        <dbReference type="ARBA" id="ARBA00022722"/>
    </source>
</evidence>
<dbReference type="InterPro" id="IPR040476">
    <property type="entry name" value="CSD2"/>
</dbReference>
<feature type="compositionally biased region" description="Basic residues" evidence="8">
    <location>
        <begin position="744"/>
        <end position="754"/>
    </location>
</feature>
<comment type="subcellular location">
    <subcellularLocation>
        <location evidence="7">Cytoplasm</location>
    </subcellularLocation>
</comment>
<dbReference type="Pfam" id="PF17876">
    <property type="entry name" value="CSD2"/>
    <property type="match status" value="1"/>
</dbReference>
<reference evidence="10 11" key="1">
    <citation type="submission" date="2020-07" db="EMBL/GenBank/DDBJ databases">
        <title>The complete genome of Paracoccus pantotrophus ACCC 10489.</title>
        <authorList>
            <person name="Si Y."/>
        </authorList>
    </citation>
    <scope>NUCLEOTIDE SEQUENCE [LARGE SCALE GENOMIC DNA]</scope>
    <source>
        <strain evidence="10 11">ACCC10489</strain>
    </source>
</reference>
<dbReference type="Pfam" id="PF00575">
    <property type="entry name" value="S1"/>
    <property type="match status" value="1"/>
</dbReference>
<dbReference type="GO" id="GO:0005829">
    <property type="term" value="C:cytosol"/>
    <property type="evidence" value="ECO:0007669"/>
    <property type="project" value="TreeGrafter"/>
</dbReference>
<gene>
    <name evidence="7 10" type="primary">rnr</name>
    <name evidence="10" type="ORF">HYQ43_00370</name>
</gene>
<proteinExistence type="inferred from homology"/>
<dbReference type="InterPro" id="IPR011805">
    <property type="entry name" value="RNase_R"/>
</dbReference>
<dbReference type="CDD" id="cd04471">
    <property type="entry name" value="S1_RNase_R"/>
    <property type="match status" value="1"/>
</dbReference>
<keyword evidence="4 7" id="KW-0378">Hydrolase</keyword>
<accession>A0A7H9BNY2</accession>
<dbReference type="InterPro" id="IPR003029">
    <property type="entry name" value="S1_domain"/>
</dbReference>
<dbReference type="Gene3D" id="2.40.50.140">
    <property type="entry name" value="Nucleic acid-binding proteins"/>
    <property type="match status" value="1"/>
</dbReference>
<dbReference type="InterPro" id="IPR012340">
    <property type="entry name" value="NA-bd_OB-fold"/>
</dbReference>
<name>A0A7H9BNY2_PARPN</name>
<dbReference type="InterPro" id="IPR001900">
    <property type="entry name" value="RNase_II/R"/>
</dbReference>
<dbReference type="RefSeq" id="WP_024843646.1">
    <property type="nucleotide sequence ID" value="NZ_CP038206.1"/>
</dbReference>
<comment type="function">
    <text evidence="7">3'-5' exoribonuclease that releases 5'-nucleoside monophosphates and is involved in maturation of structured RNAs.</text>
</comment>
<evidence type="ECO:0000313" key="10">
    <source>
        <dbReference type="EMBL" id="QLH12806.1"/>
    </source>
</evidence>